<evidence type="ECO:0000313" key="2">
    <source>
        <dbReference type="Proteomes" id="UP000655273"/>
    </source>
</evidence>
<reference evidence="1" key="1">
    <citation type="submission" date="2020-07" db="EMBL/GenBank/DDBJ databases">
        <title>Clinical and genomic characterization of carbapenemase-producing Enterobacterales causing secondary infections during the COVID-19 crisis at a New York City hospital.</title>
        <authorList>
            <person name="Gomez-Simmonds A."/>
            <person name="Annavajhala M.K."/>
            <person name="Uhlemann A.-C."/>
        </authorList>
    </citation>
    <scope>NUCLEOTIDE SEQUENCE</scope>
    <source>
        <strain evidence="1">NK1396</strain>
    </source>
</reference>
<dbReference type="Proteomes" id="UP000655273">
    <property type="component" value="Unassembled WGS sequence"/>
</dbReference>
<dbReference type="EMBL" id="JACXTA010000001">
    <property type="protein sequence ID" value="MBD3707148.1"/>
    <property type="molecule type" value="Genomic_DNA"/>
</dbReference>
<evidence type="ECO:0000313" key="1">
    <source>
        <dbReference type="EMBL" id="MBD3707148.1"/>
    </source>
</evidence>
<dbReference type="AlphaFoldDB" id="A0A927DK57"/>
<proteinExistence type="predicted"/>
<gene>
    <name evidence="1" type="ORF">IE983_16890</name>
</gene>
<accession>A0A927DK57</accession>
<comment type="caution">
    <text evidence="1">The sequence shown here is derived from an EMBL/GenBank/DDBJ whole genome shotgun (WGS) entry which is preliminary data.</text>
</comment>
<organism evidence="1 2">
    <name type="scientific">Enterobacter hormaechei</name>
    <dbReference type="NCBI Taxonomy" id="158836"/>
    <lineage>
        <taxon>Bacteria</taxon>
        <taxon>Pseudomonadati</taxon>
        <taxon>Pseudomonadota</taxon>
        <taxon>Gammaproteobacteria</taxon>
        <taxon>Enterobacterales</taxon>
        <taxon>Enterobacteriaceae</taxon>
        <taxon>Enterobacter</taxon>
        <taxon>Enterobacter cloacae complex</taxon>
    </lineage>
</organism>
<name>A0A927DK57_9ENTR</name>
<protein>
    <submittedName>
        <fullName evidence="1">Uncharacterized protein</fullName>
    </submittedName>
</protein>
<sequence>MVIPFTLCSLLLCHNITGERAGGGSVATTPATRPLGASPRLAPAFTYSA</sequence>